<evidence type="ECO:0000256" key="1">
    <source>
        <dbReference type="SAM" id="Phobius"/>
    </source>
</evidence>
<evidence type="ECO:0000313" key="2">
    <source>
        <dbReference type="EMBL" id="MBU5439104.1"/>
    </source>
</evidence>
<comment type="caution">
    <text evidence="2">The sequence shown here is derived from an EMBL/GenBank/DDBJ whole genome shotgun (WGS) entry which is preliminary data.</text>
</comment>
<keyword evidence="1" id="KW-0472">Membrane</keyword>
<feature type="transmembrane region" description="Helical" evidence="1">
    <location>
        <begin position="41"/>
        <end position="62"/>
    </location>
</feature>
<accession>A0ABS6EA80</accession>
<feature type="transmembrane region" description="Helical" evidence="1">
    <location>
        <begin position="12"/>
        <end position="35"/>
    </location>
</feature>
<evidence type="ECO:0000313" key="3">
    <source>
        <dbReference type="Proteomes" id="UP000749471"/>
    </source>
</evidence>
<name>A0ABS6EA80_9FIRM</name>
<dbReference type="Proteomes" id="UP000749471">
    <property type="component" value="Unassembled WGS sequence"/>
</dbReference>
<keyword evidence="1" id="KW-0812">Transmembrane</keyword>
<proteinExistence type="predicted"/>
<protein>
    <submittedName>
        <fullName evidence="2">Uncharacterized protein</fullName>
    </submittedName>
</protein>
<dbReference type="RefSeq" id="WP_216520813.1">
    <property type="nucleotide sequence ID" value="NZ_JAHLPM010000012.1"/>
</dbReference>
<organism evidence="2 3">
    <name type="scientific">Tissierella simiarum</name>
    <dbReference type="NCBI Taxonomy" id="2841534"/>
    <lineage>
        <taxon>Bacteria</taxon>
        <taxon>Bacillati</taxon>
        <taxon>Bacillota</taxon>
        <taxon>Tissierellia</taxon>
        <taxon>Tissierellales</taxon>
        <taxon>Tissierellaceae</taxon>
        <taxon>Tissierella</taxon>
    </lineage>
</organism>
<keyword evidence="1" id="KW-1133">Transmembrane helix</keyword>
<gene>
    <name evidence="2" type="ORF">KQI42_13860</name>
</gene>
<reference evidence="2 3" key="1">
    <citation type="submission" date="2021-06" db="EMBL/GenBank/DDBJ databases">
        <authorList>
            <person name="Sun Q."/>
            <person name="Li D."/>
        </authorList>
    </citation>
    <scope>NUCLEOTIDE SEQUENCE [LARGE SCALE GENOMIC DNA]</scope>
    <source>
        <strain evidence="2 3">MSJ-40</strain>
    </source>
</reference>
<sequence length="163" mass="19063">MKTYSYNPSRYFWAVTAPGILMIVALVYGIVISFQNPGFNIYGLIAFIAVYGINNTFISISYPKKIIDDGEKIEFYAFGRSHSYYWKEIKSLRIKEFYGGKLYLRVGNSNAFKGRYWVKTSMFNDGIDLYNKFKDAEKRLHPDLLKFQQRPSNTNISKKKKKK</sequence>
<keyword evidence="3" id="KW-1185">Reference proteome</keyword>
<dbReference type="EMBL" id="JAHLPM010000012">
    <property type="protein sequence ID" value="MBU5439104.1"/>
    <property type="molecule type" value="Genomic_DNA"/>
</dbReference>